<evidence type="ECO:0000256" key="3">
    <source>
        <dbReference type="ARBA" id="ARBA00022448"/>
    </source>
</evidence>
<keyword evidence="8 12" id="KW-0249">Electron transport</keyword>
<dbReference type="STRING" id="311334.SAMN05421846_10739"/>
<evidence type="ECO:0000256" key="9">
    <source>
        <dbReference type="ARBA" id="ARBA00022989"/>
    </source>
</evidence>
<dbReference type="GO" id="GO:0009055">
    <property type="term" value="F:electron transfer activity"/>
    <property type="evidence" value="ECO:0007669"/>
    <property type="project" value="UniProtKB-UniRule"/>
</dbReference>
<dbReference type="Pfam" id="PF01654">
    <property type="entry name" value="Cyt_bd_oxida_I"/>
    <property type="match status" value="1"/>
</dbReference>
<keyword evidence="9 12" id="KW-1133">Transmembrane helix</keyword>
<keyword evidence="7 12" id="KW-0479">Metal-binding</keyword>
<dbReference type="GO" id="GO:0019646">
    <property type="term" value="P:aerobic electron transport chain"/>
    <property type="evidence" value="ECO:0007669"/>
    <property type="project" value="InterPro"/>
</dbReference>
<name>A0A1G8K9A4_9FLAO</name>
<keyword evidence="10 12" id="KW-0408">Iron</keyword>
<evidence type="ECO:0000256" key="2">
    <source>
        <dbReference type="ARBA" id="ARBA00009819"/>
    </source>
</evidence>
<keyword evidence="14" id="KW-1185">Reference proteome</keyword>
<comment type="subcellular location">
    <subcellularLocation>
        <location evidence="1">Cell membrane</location>
        <topology evidence="1">Multi-pass membrane protein</topology>
    </subcellularLocation>
</comment>
<dbReference type="PANTHER" id="PTHR30365:SF14">
    <property type="entry name" value="CYTOCHROME BD MENAQUINOL OXIDASE SUBUNIT I-RELATED"/>
    <property type="match status" value="1"/>
</dbReference>
<evidence type="ECO:0000256" key="5">
    <source>
        <dbReference type="ARBA" id="ARBA00022617"/>
    </source>
</evidence>
<feature type="transmembrane region" description="Helical" evidence="12">
    <location>
        <begin position="234"/>
        <end position="252"/>
    </location>
</feature>
<keyword evidence="5 12" id="KW-0349">Heme</keyword>
<organism evidence="13 14">
    <name type="scientific">Chryseobacterium taeanense</name>
    <dbReference type="NCBI Taxonomy" id="311334"/>
    <lineage>
        <taxon>Bacteria</taxon>
        <taxon>Pseudomonadati</taxon>
        <taxon>Bacteroidota</taxon>
        <taxon>Flavobacteriia</taxon>
        <taxon>Flavobacteriales</taxon>
        <taxon>Weeksellaceae</taxon>
        <taxon>Chryseobacterium group</taxon>
        <taxon>Chryseobacterium</taxon>
    </lineage>
</organism>
<gene>
    <name evidence="13" type="ORF">SAMN05421846_10739</name>
</gene>
<reference evidence="14" key="1">
    <citation type="submission" date="2016-10" db="EMBL/GenBank/DDBJ databases">
        <authorList>
            <person name="Varghese N."/>
            <person name="Submissions S."/>
        </authorList>
    </citation>
    <scope>NUCLEOTIDE SEQUENCE [LARGE SCALE GENOMIC DNA]</scope>
    <source>
        <strain evidence="14">DSM 17071</strain>
    </source>
</reference>
<evidence type="ECO:0000256" key="1">
    <source>
        <dbReference type="ARBA" id="ARBA00004651"/>
    </source>
</evidence>
<dbReference type="GO" id="GO:0070069">
    <property type="term" value="C:cytochrome complex"/>
    <property type="evidence" value="ECO:0007669"/>
    <property type="project" value="UniProtKB-UniRule"/>
</dbReference>
<dbReference type="InterPro" id="IPR002585">
    <property type="entry name" value="Cyt-d_ubiquinol_oxidase_su_1"/>
</dbReference>
<dbReference type="GO" id="GO:0020037">
    <property type="term" value="F:heme binding"/>
    <property type="evidence" value="ECO:0007669"/>
    <property type="project" value="TreeGrafter"/>
</dbReference>
<evidence type="ECO:0000256" key="12">
    <source>
        <dbReference type="PIRNR" id="PIRNR006446"/>
    </source>
</evidence>
<evidence type="ECO:0000256" key="6">
    <source>
        <dbReference type="ARBA" id="ARBA00022692"/>
    </source>
</evidence>
<dbReference type="PANTHER" id="PTHR30365">
    <property type="entry name" value="CYTOCHROME D UBIQUINOL OXIDASE"/>
    <property type="match status" value="1"/>
</dbReference>
<feature type="transmembrane region" description="Helical" evidence="12">
    <location>
        <begin position="198"/>
        <end position="222"/>
    </location>
</feature>
<dbReference type="GO" id="GO:0016682">
    <property type="term" value="F:oxidoreductase activity, acting on diphenols and related substances as donors, oxygen as acceptor"/>
    <property type="evidence" value="ECO:0007669"/>
    <property type="project" value="TreeGrafter"/>
</dbReference>
<dbReference type="GO" id="GO:0005886">
    <property type="term" value="C:plasma membrane"/>
    <property type="evidence" value="ECO:0007669"/>
    <property type="project" value="UniProtKB-SubCell"/>
</dbReference>
<evidence type="ECO:0000256" key="8">
    <source>
        <dbReference type="ARBA" id="ARBA00022982"/>
    </source>
</evidence>
<comment type="similarity">
    <text evidence="2 12">Belongs to the cytochrome ubiquinol oxidase subunit 1 family.</text>
</comment>
<evidence type="ECO:0000256" key="4">
    <source>
        <dbReference type="ARBA" id="ARBA00022475"/>
    </source>
</evidence>
<feature type="transmembrane region" description="Helical" evidence="12">
    <location>
        <begin position="370"/>
        <end position="390"/>
    </location>
</feature>
<evidence type="ECO:0000256" key="11">
    <source>
        <dbReference type="ARBA" id="ARBA00023136"/>
    </source>
</evidence>
<feature type="transmembrane region" description="Helical" evidence="12">
    <location>
        <begin position="76"/>
        <end position="98"/>
    </location>
</feature>
<keyword evidence="11 12" id="KW-0472">Membrane</keyword>
<dbReference type="PIRSF" id="PIRSF006446">
    <property type="entry name" value="Cyt_quinol_oxidase_1"/>
    <property type="match status" value="1"/>
</dbReference>
<dbReference type="EMBL" id="FNDW01000007">
    <property type="protein sequence ID" value="SDI40038.1"/>
    <property type="molecule type" value="Genomic_DNA"/>
</dbReference>
<feature type="transmembrane region" description="Helical" evidence="12">
    <location>
        <begin position="420"/>
        <end position="440"/>
    </location>
</feature>
<dbReference type="AlphaFoldDB" id="A0A1G8K9A4"/>
<evidence type="ECO:0000256" key="10">
    <source>
        <dbReference type="ARBA" id="ARBA00023004"/>
    </source>
</evidence>
<keyword evidence="6 12" id="KW-0812">Transmembrane</keyword>
<evidence type="ECO:0000256" key="7">
    <source>
        <dbReference type="ARBA" id="ARBA00022723"/>
    </source>
</evidence>
<protein>
    <submittedName>
        <fullName evidence="13">Cytochrome d ubiquinol oxidase subunit I</fullName>
    </submittedName>
</protein>
<feature type="transmembrane region" description="Helical" evidence="12">
    <location>
        <begin position="33"/>
        <end position="55"/>
    </location>
</feature>
<keyword evidence="3 12" id="KW-0813">Transport</keyword>
<evidence type="ECO:0000313" key="14">
    <source>
        <dbReference type="Proteomes" id="UP000198869"/>
    </source>
</evidence>
<feature type="transmembrane region" description="Helical" evidence="12">
    <location>
        <begin position="141"/>
        <end position="167"/>
    </location>
</feature>
<dbReference type="Proteomes" id="UP000198869">
    <property type="component" value="Unassembled WGS sequence"/>
</dbReference>
<keyword evidence="4 12" id="KW-1003">Cell membrane</keyword>
<sequence>MLYISNLCVNLLIQKLMIMDDFLAARAQMAMSLGFHIIFSCVGMVMPFLMAFAHWKYLKTNNEIYKGLTKAWSKGVAILFATGAVSGTMLSFELGLLWPQFMKHAGPIFGMPFSLEGTAFFIEAIAIGFFLYGWDRFNKWFHWFCGFLVGVSGLASGILVVAANAWMNSPAGFDYVNGQYSNIDPIKAMFNDAWFPQALHMTVAAFCATGFAVAGVHAYMILRKKNIEFHTKAFKIAAGFALIGAFGAPLSGDVAAKSVAERQPIKLAAMEAHFKTEKGAAFVIGGIPDEDKGEIKYAIKIPKVLSFLVSNDFNAEVKGLNDFPRDEWPPVIVVHFAFQIMIFFGVIMIIIGIIYLYAVFFKKEWLNKNWLLKTFLIATPFGYIALEAGWTVTEVGRQPWIIYGIMRTVDAVTPMPGIQYSFYFFTAVFVSLSFVIVFLLTRQIKMVPKLYDPTDPQFNAKQKKL</sequence>
<accession>A0A1G8K9A4</accession>
<feature type="transmembrane region" description="Helical" evidence="12">
    <location>
        <begin position="332"/>
        <end position="358"/>
    </location>
</feature>
<feature type="transmembrane region" description="Helical" evidence="12">
    <location>
        <begin position="118"/>
        <end position="134"/>
    </location>
</feature>
<dbReference type="GO" id="GO:0046872">
    <property type="term" value="F:metal ion binding"/>
    <property type="evidence" value="ECO:0007669"/>
    <property type="project" value="UniProtKB-UniRule"/>
</dbReference>
<evidence type="ECO:0000313" key="13">
    <source>
        <dbReference type="EMBL" id="SDI40038.1"/>
    </source>
</evidence>
<proteinExistence type="inferred from homology"/>